<comment type="caution">
    <text evidence="1">The sequence shown here is derived from an EMBL/GenBank/DDBJ whole genome shotgun (WGS) entry which is preliminary data.</text>
</comment>
<dbReference type="Proteomes" id="UP001470230">
    <property type="component" value="Unassembled WGS sequence"/>
</dbReference>
<accession>A0ABR2GJU5</accession>
<evidence type="ECO:0000313" key="2">
    <source>
        <dbReference type="Proteomes" id="UP001470230"/>
    </source>
</evidence>
<keyword evidence="2" id="KW-1185">Reference proteome</keyword>
<name>A0ABR2GJU5_9EUKA</name>
<dbReference type="Gene3D" id="1.10.1270.10">
    <property type="entry name" value="TrpR-like"/>
    <property type="match status" value="1"/>
</dbReference>
<sequence length="90" mass="10343">MFGQMPLSMINSRVEIIKWLQKTNNISAISRETGFSRGLIRSVRNSLQLDENIFELKHKIGAPIKATDDVQNEIINLIMKKYVWVLDSVP</sequence>
<evidence type="ECO:0000313" key="1">
    <source>
        <dbReference type="EMBL" id="KAK8834101.1"/>
    </source>
</evidence>
<reference evidence="1 2" key="1">
    <citation type="submission" date="2024-04" db="EMBL/GenBank/DDBJ databases">
        <title>Tritrichomonas musculus Genome.</title>
        <authorList>
            <person name="Alves-Ferreira E."/>
            <person name="Grigg M."/>
            <person name="Lorenzi H."/>
            <person name="Galac M."/>
        </authorList>
    </citation>
    <scope>NUCLEOTIDE SEQUENCE [LARGE SCALE GENOMIC DNA]</scope>
    <source>
        <strain evidence="1 2">EAF2021</strain>
    </source>
</reference>
<protein>
    <submittedName>
        <fullName evidence="1">Uncharacterized protein</fullName>
    </submittedName>
</protein>
<gene>
    <name evidence="1" type="ORF">M9Y10_036406</name>
</gene>
<dbReference type="InterPro" id="IPR038116">
    <property type="entry name" value="TrpR-like_sf"/>
</dbReference>
<proteinExistence type="predicted"/>
<organism evidence="1 2">
    <name type="scientific">Tritrichomonas musculus</name>
    <dbReference type="NCBI Taxonomy" id="1915356"/>
    <lineage>
        <taxon>Eukaryota</taxon>
        <taxon>Metamonada</taxon>
        <taxon>Parabasalia</taxon>
        <taxon>Tritrichomonadida</taxon>
        <taxon>Tritrichomonadidae</taxon>
        <taxon>Tritrichomonas</taxon>
    </lineage>
</organism>
<dbReference type="EMBL" id="JAPFFF010000518">
    <property type="protein sequence ID" value="KAK8834101.1"/>
    <property type="molecule type" value="Genomic_DNA"/>
</dbReference>